<accession>A0A0C2G578</accession>
<evidence type="ECO:0000313" key="2">
    <source>
        <dbReference type="Proteomes" id="UP000054047"/>
    </source>
</evidence>
<dbReference type="Proteomes" id="UP000054047">
    <property type="component" value="Unassembled WGS sequence"/>
</dbReference>
<name>A0A0C2G578_9BILA</name>
<dbReference type="EMBL" id="KN739808">
    <property type="protein sequence ID" value="KIH54054.1"/>
    <property type="molecule type" value="Genomic_DNA"/>
</dbReference>
<keyword evidence="2" id="KW-1185">Reference proteome</keyword>
<organism evidence="1 2">
    <name type="scientific">Ancylostoma duodenale</name>
    <dbReference type="NCBI Taxonomy" id="51022"/>
    <lineage>
        <taxon>Eukaryota</taxon>
        <taxon>Metazoa</taxon>
        <taxon>Ecdysozoa</taxon>
        <taxon>Nematoda</taxon>
        <taxon>Chromadorea</taxon>
        <taxon>Rhabditida</taxon>
        <taxon>Rhabditina</taxon>
        <taxon>Rhabditomorpha</taxon>
        <taxon>Strongyloidea</taxon>
        <taxon>Ancylostomatidae</taxon>
        <taxon>Ancylostomatinae</taxon>
        <taxon>Ancylostoma</taxon>
    </lineage>
</organism>
<sequence>FSSHMKMLVSNLWGSYSSSREIFPWAARNSSVEAVGVAGAGCLAKVDVVIASFGREIEVSTPINERFLGIQGELYILEGNRFVCQQDFQNATKSSTPSSTSNRPDTLHKVRIMLIREWCQRYKRLGHSAVSNPRALKRRAFTAASAGDEFTEHS</sequence>
<dbReference type="AlphaFoldDB" id="A0A0C2G578"/>
<reference evidence="1 2" key="1">
    <citation type="submission" date="2013-12" db="EMBL/GenBank/DDBJ databases">
        <title>Draft genome of the parsitic nematode Ancylostoma duodenale.</title>
        <authorList>
            <person name="Mitreva M."/>
        </authorList>
    </citation>
    <scope>NUCLEOTIDE SEQUENCE [LARGE SCALE GENOMIC DNA]</scope>
    <source>
        <strain evidence="1 2">Zhejiang</strain>
    </source>
</reference>
<gene>
    <name evidence="1" type="ORF">ANCDUO_15802</name>
</gene>
<protein>
    <submittedName>
        <fullName evidence="1">Uncharacterized protein</fullName>
    </submittedName>
</protein>
<evidence type="ECO:0000313" key="1">
    <source>
        <dbReference type="EMBL" id="KIH54054.1"/>
    </source>
</evidence>
<feature type="non-terminal residue" evidence="1">
    <location>
        <position position="1"/>
    </location>
</feature>
<proteinExistence type="predicted"/>